<feature type="region of interest" description="Disordered" evidence="1">
    <location>
        <begin position="1"/>
        <end position="25"/>
    </location>
</feature>
<gene>
    <name evidence="2" type="ORF">QJS10_CPA06g00356</name>
</gene>
<accession>A0AAV9EKZ4</accession>
<evidence type="ECO:0000313" key="2">
    <source>
        <dbReference type="EMBL" id="KAK1314465.1"/>
    </source>
</evidence>
<dbReference type="EMBL" id="JAUJYO010000006">
    <property type="protein sequence ID" value="KAK1314465.1"/>
    <property type="molecule type" value="Genomic_DNA"/>
</dbReference>
<sequence>MVGLGHRLPSAHDGRLSHLLAEAPRHRRLRPKRPRSLYEGQFRRAKKALAELTVESRLWSRRSNGDD</sequence>
<reference evidence="2" key="1">
    <citation type="journal article" date="2023" name="Nat. Commun.">
        <title>Diploid and tetraploid genomes of Acorus and the evolution of monocots.</title>
        <authorList>
            <person name="Ma L."/>
            <person name="Liu K.W."/>
            <person name="Li Z."/>
            <person name="Hsiao Y.Y."/>
            <person name="Qi Y."/>
            <person name="Fu T."/>
            <person name="Tang G.D."/>
            <person name="Zhang D."/>
            <person name="Sun W.H."/>
            <person name="Liu D.K."/>
            <person name="Li Y."/>
            <person name="Chen G.Z."/>
            <person name="Liu X.D."/>
            <person name="Liao X.Y."/>
            <person name="Jiang Y.T."/>
            <person name="Yu X."/>
            <person name="Hao Y."/>
            <person name="Huang J."/>
            <person name="Zhao X.W."/>
            <person name="Ke S."/>
            <person name="Chen Y.Y."/>
            <person name="Wu W.L."/>
            <person name="Hsu J.L."/>
            <person name="Lin Y.F."/>
            <person name="Huang M.D."/>
            <person name="Li C.Y."/>
            <person name="Huang L."/>
            <person name="Wang Z.W."/>
            <person name="Zhao X."/>
            <person name="Zhong W.Y."/>
            <person name="Peng D.H."/>
            <person name="Ahmad S."/>
            <person name="Lan S."/>
            <person name="Zhang J.S."/>
            <person name="Tsai W.C."/>
            <person name="Van de Peer Y."/>
            <person name="Liu Z.J."/>
        </authorList>
    </citation>
    <scope>NUCLEOTIDE SEQUENCE</scope>
    <source>
        <strain evidence="2">CP</strain>
    </source>
</reference>
<evidence type="ECO:0000256" key="1">
    <source>
        <dbReference type="SAM" id="MobiDB-lite"/>
    </source>
</evidence>
<protein>
    <submittedName>
        <fullName evidence="2">Uncharacterized protein</fullName>
    </submittedName>
</protein>
<evidence type="ECO:0000313" key="3">
    <source>
        <dbReference type="Proteomes" id="UP001180020"/>
    </source>
</evidence>
<dbReference type="Proteomes" id="UP001180020">
    <property type="component" value="Unassembled WGS sequence"/>
</dbReference>
<reference evidence="2" key="2">
    <citation type="submission" date="2023-06" db="EMBL/GenBank/DDBJ databases">
        <authorList>
            <person name="Ma L."/>
            <person name="Liu K.-W."/>
            <person name="Li Z."/>
            <person name="Hsiao Y.-Y."/>
            <person name="Qi Y."/>
            <person name="Fu T."/>
            <person name="Tang G."/>
            <person name="Zhang D."/>
            <person name="Sun W.-H."/>
            <person name="Liu D.-K."/>
            <person name="Li Y."/>
            <person name="Chen G.-Z."/>
            <person name="Liu X.-D."/>
            <person name="Liao X.-Y."/>
            <person name="Jiang Y.-T."/>
            <person name="Yu X."/>
            <person name="Hao Y."/>
            <person name="Huang J."/>
            <person name="Zhao X.-W."/>
            <person name="Ke S."/>
            <person name="Chen Y.-Y."/>
            <person name="Wu W.-L."/>
            <person name="Hsu J.-L."/>
            <person name="Lin Y.-F."/>
            <person name="Huang M.-D."/>
            <person name="Li C.-Y."/>
            <person name="Huang L."/>
            <person name="Wang Z.-W."/>
            <person name="Zhao X."/>
            <person name="Zhong W.-Y."/>
            <person name="Peng D.-H."/>
            <person name="Ahmad S."/>
            <person name="Lan S."/>
            <person name="Zhang J.-S."/>
            <person name="Tsai W.-C."/>
            <person name="Van De Peer Y."/>
            <person name="Liu Z.-J."/>
        </authorList>
    </citation>
    <scope>NUCLEOTIDE SEQUENCE</scope>
    <source>
        <strain evidence="2">CP</strain>
        <tissue evidence="2">Leaves</tissue>
    </source>
</reference>
<organism evidence="2 3">
    <name type="scientific">Acorus calamus</name>
    <name type="common">Sweet flag</name>
    <dbReference type="NCBI Taxonomy" id="4465"/>
    <lineage>
        <taxon>Eukaryota</taxon>
        <taxon>Viridiplantae</taxon>
        <taxon>Streptophyta</taxon>
        <taxon>Embryophyta</taxon>
        <taxon>Tracheophyta</taxon>
        <taxon>Spermatophyta</taxon>
        <taxon>Magnoliopsida</taxon>
        <taxon>Liliopsida</taxon>
        <taxon>Acoraceae</taxon>
        <taxon>Acorus</taxon>
    </lineage>
</organism>
<dbReference type="AlphaFoldDB" id="A0AAV9EKZ4"/>
<comment type="caution">
    <text evidence="2">The sequence shown here is derived from an EMBL/GenBank/DDBJ whole genome shotgun (WGS) entry which is preliminary data.</text>
</comment>
<keyword evidence="3" id="KW-1185">Reference proteome</keyword>
<proteinExistence type="predicted"/>
<name>A0AAV9EKZ4_ACOCL</name>